<feature type="chain" id="PRO_5028863099" evidence="1">
    <location>
        <begin position="19"/>
        <end position="122"/>
    </location>
</feature>
<feature type="signal peptide" evidence="1">
    <location>
        <begin position="1"/>
        <end position="18"/>
    </location>
</feature>
<protein>
    <submittedName>
        <fullName evidence="3">Heavy-metal-associated domain-containing protein</fullName>
    </submittedName>
</protein>
<keyword evidence="4" id="KW-1185">Reference proteome</keyword>
<feature type="domain" description="HMA" evidence="2">
    <location>
        <begin position="20"/>
        <end position="88"/>
    </location>
</feature>
<proteinExistence type="predicted"/>
<evidence type="ECO:0000313" key="4">
    <source>
        <dbReference type="Proteomes" id="UP000182771"/>
    </source>
</evidence>
<dbReference type="GeneID" id="85017327"/>
<dbReference type="InterPro" id="IPR036163">
    <property type="entry name" value="HMA_dom_sf"/>
</dbReference>
<dbReference type="OrthoDB" id="5513217at2"/>
<dbReference type="InterPro" id="IPR006121">
    <property type="entry name" value="HMA_dom"/>
</dbReference>
<comment type="caution">
    <text evidence="3">The sequence shown here is derived from an EMBL/GenBank/DDBJ whole genome shotgun (WGS) entry which is preliminary data.</text>
</comment>
<reference evidence="3 4" key="1">
    <citation type="submission" date="2016-10" db="EMBL/GenBank/DDBJ databases">
        <authorList>
            <person name="Varghese N."/>
            <person name="Submissions S."/>
        </authorList>
    </citation>
    <scope>NUCLEOTIDE SEQUENCE [LARGE SCALE GENOMIC DNA]</scope>
    <source>
        <strain evidence="3 4">DSM 11449</strain>
    </source>
</reference>
<dbReference type="RefSeq" id="WP_016420772.1">
    <property type="nucleotide sequence ID" value="NZ_FNND01000004.1"/>
</dbReference>
<evidence type="ECO:0000259" key="2">
    <source>
        <dbReference type="PROSITE" id="PS50846"/>
    </source>
</evidence>
<dbReference type="EMBL" id="FNND01000004">
    <property type="protein sequence ID" value="SDW82175.1"/>
    <property type="molecule type" value="Genomic_DNA"/>
</dbReference>
<keyword evidence="1" id="KW-0732">Signal</keyword>
<dbReference type="Pfam" id="PF00403">
    <property type="entry name" value="HMA"/>
    <property type="match status" value="1"/>
</dbReference>
<dbReference type="CDD" id="cd00371">
    <property type="entry name" value="HMA"/>
    <property type="match status" value="1"/>
</dbReference>
<evidence type="ECO:0000256" key="1">
    <source>
        <dbReference type="SAM" id="SignalP"/>
    </source>
</evidence>
<organism evidence="3 4">
    <name type="scientific">Capnocytophaga granulosa</name>
    <dbReference type="NCBI Taxonomy" id="45242"/>
    <lineage>
        <taxon>Bacteria</taxon>
        <taxon>Pseudomonadati</taxon>
        <taxon>Bacteroidota</taxon>
        <taxon>Flavobacteriia</taxon>
        <taxon>Flavobacteriales</taxon>
        <taxon>Flavobacteriaceae</taxon>
        <taxon>Capnocytophaga</taxon>
    </lineage>
</organism>
<gene>
    <name evidence="3" type="ORF">SAMN05444420_104152</name>
</gene>
<evidence type="ECO:0000313" key="3">
    <source>
        <dbReference type="EMBL" id="SDW82175.1"/>
    </source>
</evidence>
<dbReference type="GO" id="GO:0046872">
    <property type="term" value="F:metal ion binding"/>
    <property type="evidence" value="ECO:0007669"/>
    <property type="project" value="InterPro"/>
</dbReference>
<accession>A0A1H2WNQ7</accession>
<dbReference type="Gene3D" id="3.30.70.100">
    <property type="match status" value="1"/>
</dbReference>
<dbReference type="SUPFAM" id="SSF55008">
    <property type="entry name" value="HMA, heavy metal-associated domain"/>
    <property type="match status" value="1"/>
</dbReference>
<dbReference type="AlphaFoldDB" id="A0A1H2WNQ7"/>
<dbReference type="Proteomes" id="UP000182771">
    <property type="component" value="Unassembled WGS sequence"/>
</dbReference>
<sequence length="122" mass="13406">MKRFILLALLALALPVVAQRKNAKAQLNVEGICNSCKARIEKAALGVKGVKYAQWNVDTHQLSLVLDESKASTQQVQEAIAKVGHSNSLPDGSSKVEATEEDYNKVSDCCKYRDEEVVKSHH</sequence>
<dbReference type="PROSITE" id="PS50846">
    <property type="entry name" value="HMA_2"/>
    <property type="match status" value="1"/>
</dbReference>
<name>A0A1H2WNQ7_9FLAO</name>